<dbReference type="SUPFAM" id="SSF51726">
    <property type="entry name" value="UROD/MetE-like"/>
    <property type="match status" value="1"/>
</dbReference>
<reference evidence="2 3" key="1">
    <citation type="journal article" date="2019" name="Microbiol. Resour. Announc.">
        <title>Complete Genome Sequence of Halomonas sulfidaeris Strain Esulfide1 Isolated from a Metal Sulfide Rock at a Depth of 2,200 Meters, Obtained Using Nanopore Sequencing.</title>
        <authorList>
            <person name="Saito M."/>
            <person name="Nishigata A."/>
            <person name="Galipon J."/>
            <person name="Arakawa K."/>
        </authorList>
    </citation>
    <scope>NUCLEOTIDE SEQUENCE [LARGE SCALE GENOMIC DNA]</scope>
    <source>
        <strain evidence="2 3">ATCC BAA-803</strain>
    </source>
</reference>
<dbReference type="GO" id="GO:0003871">
    <property type="term" value="F:5-methyltetrahydropteroyltriglutamate-homocysteine S-methyltransferase activity"/>
    <property type="evidence" value="ECO:0007669"/>
    <property type="project" value="InterPro"/>
</dbReference>
<dbReference type="Proteomes" id="UP000320231">
    <property type="component" value="Chromosome"/>
</dbReference>
<dbReference type="InterPro" id="IPR013215">
    <property type="entry name" value="Cbl-indep_Met_Synth_N"/>
</dbReference>
<protein>
    <recommendedName>
        <fullName evidence="1">Cobalamin-independent methionine synthase MetE N-terminal domain-containing protein</fullName>
    </recommendedName>
</protein>
<evidence type="ECO:0000313" key="3">
    <source>
        <dbReference type="Proteomes" id="UP000320231"/>
    </source>
</evidence>
<accession>A0A455UCV0</accession>
<dbReference type="EMBL" id="AP019514">
    <property type="protein sequence ID" value="BBI64060.1"/>
    <property type="molecule type" value="Genomic_DNA"/>
</dbReference>
<evidence type="ECO:0000259" key="1">
    <source>
        <dbReference type="Pfam" id="PF08267"/>
    </source>
</evidence>
<proteinExistence type="predicted"/>
<dbReference type="Pfam" id="PF08267">
    <property type="entry name" value="Meth_synt_1"/>
    <property type="match status" value="1"/>
</dbReference>
<dbReference type="AlphaFoldDB" id="A0A455UCV0"/>
<dbReference type="PANTHER" id="PTHR30519">
    <property type="entry name" value="5-METHYLTETRAHYDROPTEROYLTRIGLUTAMATE--HOMOCYSTEINE METHYLTRANSFERASE"/>
    <property type="match status" value="1"/>
</dbReference>
<name>A0A455UCV0_9GAMM</name>
<dbReference type="KEGG" id="hsr:HSBAA_53660"/>
<organism evidence="2 3">
    <name type="scientific">Vreelandella sulfidaeris</name>
    <dbReference type="NCBI Taxonomy" id="115553"/>
    <lineage>
        <taxon>Bacteria</taxon>
        <taxon>Pseudomonadati</taxon>
        <taxon>Pseudomonadota</taxon>
        <taxon>Gammaproteobacteria</taxon>
        <taxon>Oceanospirillales</taxon>
        <taxon>Halomonadaceae</taxon>
        <taxon>Vreelandella</taxon>
    </lineage>
</organism>
<dbReference type="GO" id="GO:0008652">
    <property type="term" value="P:amino acid biosynthetic process"/>
    <property type="evidence" value="ECO:0007669"/>
    <property type="project" value="InterPro"/>
</dbReference>
<sequence length="120" mass="13383">MRLRHWQVQQDAGLDFVSVGDFAFYDQVLNVSVMLGAVPARFNAQAEVADGDIDLDTAFRMARGRAPSGEPAAACEMTKYFDTNYHYLVPELHEGQTFTMASSRLFDEVDEALRAGFTPK</sequence>
<dbReference type="GO" id="GO:0008270">
    <property type="term" value="F:zinc ion binding"/>
    <property type="evidence" value="ECO:0007669"/>
    <property type="project" value="InterPro"/>
</dbReference>
<evidence type="ECO:0000313" key="2">
    <source>
        <dbReference type="EMBL" id="BBI64060.1"/>
    </source>
</evidence>
<dbReference type="InterPro" id="IPR038071">
    <property type="entry name" value="UROD/MetE-like_sf"/>
</dbReference>
<dbReference type="Gene3D" id="3.20.20.210">
    <property type="match status" value="1"/>
</dbReference>
<feature type="domain" description="Cobalamin-independent methionine synthase MetE N-terminal" evidence="1">
    <location>
        <begin position="1"/>
        <end position="119"/>
    </location>
</feature>
<gene>
    <name evidence="2" type="ORF">HSBAA_53660</name>
</gene>